<reference evidence="1 2" key="1">
    <citation type="journal article" date="2016" name="Environ. Microbiol.">
        <title>Genomic resolution of a cold subsurface aquifer community provides metabolic insights for novel microbes adapted to high CO concentrations.</title>
        <authorList>
            <person name="Probst A.J."/>
            <person name="Castelle C.J."/>
            <person name="Singh A."/>
            <person name="Brown C.T."/>
            <person name="Anantharaman K."/>
            <person name="Sharon I."/>
            <person name="Hug L.A."/>
            <person name="Burstein D."/>
            <person name="Emerson J.B."/>
            <person name="Thomas B.C."/>
            <person name="Banfield J.F."/>
        </authorList>
    </citation>
    <scope>NUCLEOTIDE SEQUENCE [LARGE SCALE GENOMIC DNA]</scope>
    <source>
        <strain evidence="1">CG1_02_43_90</strain>
    </source>
</reference>
<organism evidence="1 2">
    <name type="scientific">Candidatus Nomurabacteria bacterium CG1_02_43_90</name>
    <dbReference type="NCBI Taxonomy" id="1805281"/>
    <lineage>
        <taxon>Bacteria</taxon>
        <taxon>Candidatus Nomuraibacteriota</taxon>
    </lineage>
</organism>
<comment type="caution">
    <text evidence="1">The sequence shown here is derived from an EMBL/GenBank/DDBJ whole genome shotgun (WGS) entry which is preliminary data.</text>
</comment>
<accession>A0A1J4V234</accession>
<gene>
    <name evidence="1" type="ORF">AUJ77_00170</name>
</gene>
<evidence type="ECO:0000313" key="2">
    <source>
        <dbReference type="Proteomes" id="UP000181992"/>
    </source>
</evidence>
<evidence type="ECO:0000313" key="1">
    <source>
        <dbReference type="EMBL" id="OIO31212.1"/>
    </source>
</evidence>
<dbReference type="Proteomes" id="UP000181992">
    <property type="component" value="Unassembled WGS sequence"/>
</dbReference>
<proteinExistence type="predicted"/>
<protein>
    <submittedName>
        <fullName evidence="1">Uncharacterized protein</fullName>
    </submittedName>
</protein>
<sequence length="74" mass="8441">MKNNLRVVACVFLSVFFFFLFGAYLDRPTVEVDVDTQLCVRAYGPHGEISCSDALRVAHEKVFVDSRARREIKS</sequence>
<dbReference type="AlphaFoldDB" id="A0A1J4V234"/>
<name>A0A1J4V234_9BACT</name>
<dbReference type="EMBL" id="MNVN01000003">
    <property type="protein sequence ID" value="OIO31212.1"/>
    <property type="molecule type" value="Genomic_DNA"/>
</dbReference>